<evidence type="ECO:0000256" key="3">
    <source>
        <dbReference type="ARBA" id="ARBA00017228"/>
    </source>
</evidence>
<dbReference type="SMART" id="SM00729">
    <property type="entry name" value="Elp3"/>
    <property type="match status" value="1"/>
</dbReference>
<dbReference type="InterPro" id="IPR013785">
    <property type="entry name" value="Aldolase_TIM"/>
</dbReference>
<dbReference type="AlphaFoldDB" id="A0A420W5S1"/>
<dbReference type="GO" id="GO:0005737">
    <property type="term" value="C:cytoplasm"/>
    <property type="evidence" value="ECO:0007669"/>
    <property type="project" value="UniProtKB-SubCell"/>
</dbReference>
<dbReference type="SFLD" id="SFLDG01082">
    <property type="entry name" value="B12-binding_domain_containing"/>
    <property type="match status" value="1"/>
</dbReference>
<dbReference type="GO" id="GO:0006779">
    <property type="term" value="P:porphyrin-containing compound biosynthetic process"/>
    <property type="evidence" value="ECO:0007669"/>
    <property type="project" value="InterPro"/>
</dbReference>
<organism evidence="12 13">
    <name type="scientific">Thermovibrio guaymasensis</name>
    <dbReference type="NCBI Taxonomy" id="240167"/>
    <lineage>
        <taxon>Bacteria</taxon>
        <taxon>Pseudomonadati</taxon>
        <taxon>Aquificota</taxon>
        <taxon>Aquificia</taxon>
        <taxon>Desulfurobacteriales</taxon>
        <taxon>Desulfurobacteriaceae</taxon>
        <taxon>Thermovibrio</taxon>
    </lineage>
</organism>
<keyword evidence="5 10" id="KW-0949">S-adenosyl-L-methionine</keyword>
<evidence type="ECO:0000313" key="13">
    <source>
        <dbReference type="Proteomes" id="UP000280881"/>
    </source>
</evidence>
<comment type="similarity">
    <text evidence="2">Belongs to the anaerobic coproporphyrinogen-III oxidase family. HemW subfamily.</text>
</comment>
<evidence type="ECO:0000256" key="5">
    <source>
        <dbReference type="ARBA" id="ARBA00022691"/>
    </source>
</evidence>
<dbReference type="PROSITE" id="PS51918">
    <property type="entry name" value="RADICAL_SAM"/>
    <property type="match status" value="1"/>
</dbReference>
<dbReference type="RefSeq" id="WP_121171659.1">
    <property type="nucleotide sequence ID" value="NZ_RBIE01000004.1"/>
</dbReference>
<keyword evidence="7 10" id="KW-0408">Iron</keyword>
<accession>A0A420W5S1</accession>
<name>A0A420W5S1_9BACT</name>
<dbReference type="InterPro" id="IPR034505">
    <property type="entry name" value="Coproporphyrinogen-III_oxidase"/>
</dbReference>
<dbReference type="SFLD" id="SFLDG01065">
    <property type="entry name" value="anaerobic_coproporphyrinogen-I"/>
    <property type="match status" value="1"/>
</dbReference>
<keyword evidence="6 10" id="KW-0479">Metal-binding</keyword>
<evidence type="ECO:0000313" key="12">
    <source>
        <dbReference type="EMBL" id="RKQ60435.1"/>
    </source>
</evidence>
<keyword evidence="10" id="KW-0963">Cytoplasm</keyword>
<comment type="cofactor">
    <cofactor evidence="1">
        <name>[4Fe-4S] cluster</name>
        <dbReference type="ChEBI" id="CHEBI:49883"/>
    </cofactor>
</comment>
<keyword evidence="8 10" id="KW-0411">Iron-sulfur</keyword>
<dbReference type="Proteomes" id="UP000280881">
    <property type="component" value="Unassembled WGS sequence"/>
</dbReference>
<dbReference type="InterPro" id="IPR004559">
    <property type="entry name" value="HemW-like"/>
</dbReference>
<dbReference type="InterPro" id="IPR058240">
    <property type="entry name" value="rSAM_sf"/>
</dbReference>
<sequence>MNRFKALYIHTPFCRRKCLYCDFYSESKVLNEKDLKKLVLSELSLLNPNLSQFPTVYFGGGTPSLLTPDFFEAILSKVGQFSEVTVEFNPEDVTSEKLKALKEIGVNRISLGIQSLSSKVLRKLGRTQSPEDNLKALESVLSVFSNVSVDLIYGAPGQKADEILEEVDKITEYPIKHLSLYALTVYEETPLSQLVKEKKLELPHEEEVRKSYYEAVEILKEKGFTHYEISNFAVKGFESKHNLIYWKLENYLGLGPSAASFKGGLFWRNYSNYSKYKESLERGKLPIEEREEFKGKELIELKITMGLRLTEGIERKLIPERALESERVRRLIEEGYLEVSEGRVRLGKKGLFISNAVIGELLSAL</sequence>
<protein>
    <recommendedName>
        <fullName evidence="3 10">Heme chaperone HemW</fullName>
    </recommendedName>
</protein>
<comment type="subcellular location">
    <subcellularLocation>
        <location evidence="10">Cytoplasm</location>
    </subcellularLocation>
</comment>
<evidence type="ECO:0000256" key="10">
    <source>
        <dbReference type="RuleBase" id="RU364116"/>
    </source>
</evidence>
<evidence type="ECO:0000256" key="8">
    <source>
        <dbReference type="ARBA" id="ARBA00023014"/>
    </source>
</evidence>
<keyword evidence="13" id="KW-1185">Reference proteome</keyword>
<dbReference type="GO" id="GO:0046872">
    <property type="term" value="F:metal ion binding"/>
    <property type="evidence" value="ECO:0007669"/>
    <property type="project" value="UniProtKB-UniRule"/>
</dbReference>
<evidence type="ECO:0000256" key="6">
    <source>
        <dbReference type="ARBA" id="ARBA00022723"/>
    </source>
</evidence>
<evidence type="ECO:0000256" key="4">
    <source>
        <dbReference type="ARBA" id="ARBA00022617"/>
    </source>
</evidence>
<dbReference type="Pfam" id="PF04055">
    <property type="entry name" value="Radical_SAM"/>
    <property type="match status" value="1"/>
</dbReference>
<dbReference type="CDD" id="cd01335">
    <property type="entry name" value="Radical_SAM"/>
    <property type="match status" value="1"/>
</dbReference>
<gene>
    <name evidence="12" type="ORF">C7457_1512</name>
</gene>
<dbReference type="OrthoDB" id="9808022at2"/>
<dbReference type="Gene3D" id="3.20.20.70">
    <property type="entry name" value="Aldolase class I"/>
    <property type="match status" value="1"/>
</dbReference>
<dbReference type="GO" id="GO:0004109">
    <property type="term" value="F:coproporphyrinogen oxidase activity"/>
    <property type="evidence" value="ECO:0007669"/>
    <property type="project" value="InterPro"/>
</dbReference>
<reference evidence="12 13" key="1">
    <citation type="submission" date="2018-10" db="EMBL/GenBank/DDBJ databases">
        <title>Genomic Encyclopedia of Type Strains, Phase IV (KMG-IV): sequencing the most valuable type-strain genomes for metagenomic binning, comparative biology and taxonomic classification.</title>
        <authorList>
            <person name="Goeker M."/>
        </authorList>
    </citation>
    <scope>NUCLEOTIDE SEQUENCE [LARGE SCALE GENOMIC DNA]</scope>
    <source>
        <strain evidence="12 13">DSM 15521</strain>
    </source>
</reference>
<keyword evidence="10" id="KW-0004">4Fe-4S</keyword>
<dbReference type="GO" id="GO:0051539">
    <property type="term" value="F:4 iron, 4 sulfur cluster binding"/>
    <property type="evidence" value="ECO:0007669"/>
    <property type="project" value="UniProtKB-UniRule"/>
</dbReference>
<evidence type="ECO:0000256" key="1">
    <source>
        <dbReference type="ARBA" id="ARBA00001966"/>
    </source>
</evidence>
<proteinExistence type="inferred from homology"/>
<comment type="caution">
    <text evidence="12">The sequence shown here is derived from an EMBL/GenBank/DDBJ whole genome shotgun (WGS) entry which is preliminary data.</text>
</comment>
<keyword evidence="4 10" id="KW-0349">Heme</keyword>
<dbReference type="InterPro" id="IPR007197">
    <property type="entry name" value="rSAM"/>
</dbReference>
<evidence type="ECO:0000259" key="11">
    <source>
        <dbReference type="PROSITE" id="PS51918"/>
    </source>
</evidence>
<dbReference type="EMBL" id="RBIE01000004">
    <property type="protein sequence ID" value="RKQ60435.1"/>
    <property type="molecule type" value="Genomic_DNA"/>
</dbReference>
<dbReference type="SFLD" id="SFLDF00562">
    <property type="entry name" value="HemN-like__clustered_with_heat"/>
    <property type="match status" value="1"/>
</dbReference>
<keyword evidence="9 10" id="KW-0143">Chaperone</keyword>
<evidence type="ECO:0000256" key="7">
    <source>
        <dbReference type="ARBA" id="ARBA00023004"/>
    </source>
</evidence>
<dbReference type="NCBIfam" id="TIGR00539">
    <property type="entry name" value="hemN_rel"/>
    <property type="match status" value="1"/>
</dbReference>
<feature type="domain" description="Radical SAM core" evidence="11">
    <location>
        <begin position="1"/>
        <end position="225"/>
    </location>
</feature>
<dbReference type="PANTHER" id="PTHR13932">
    <property type="entry name" value="COPROPORPHYRINIGEN III OXIDASE"/>
    <property type="match status" value="1"/>
</dbReference>
<evidence type="ECO:0000256" key="2">
    <source>
        <dbReference type="ARBA" id="ARBA00006100"/>
    </source>
</evidence>
<evidence type="ECO:0000256" key="9">
    <source>
        <dbReference type="ARBA" id="ARBA00023186"/>
    </source>
</evidence>
<dbReference type="SUPFAM" id="SSF102114">
    <property type="entry name" value="Radical SAM enzymes"/>
    <property type="match status" value="1"/>
</dbReference>
<dbReference type="PANTHER" id="PTHR13932:SF5">
    <property type="entry name" value="RADICAL S-ADENOSYL METHIONINE DOMAIN-CONTAINING PROTEIN 1, MITOCHONDRIAL"/>
    <property type="match status" value="1"/>
</dbReference>
<dbReference type="InterPro" id="IPR006638">
    <property type="entry name" value="Elp3/MiaA/NifB-like_rSAM"/>
</dbReference>
<dbReference type="SFLD" id="SFLDS00029">
    <property type="entry name" value="Radical_SAM"/>
    <property type="match status" value="1"/>
</dbReference>
<comment type="function">
    <text evidence="10">Probably acts as a heme chaperone, transferring heme to an unknown acceptor. Binds one molecule of heme per monomer, possibly covalently. Binds 1 [4Fe-4S] cluster. The cluster is coordinated with 3 cysteines and an exchangeable S-adenosyl-L-methionine.</text>
</comment>